<gene>
    <name evidence="2" type="ORF">IG617_09670</name>
</gene>
<reference evidence="2 3" key="1">
    <citation type="submission" date="2020-09" db="EMBL/GenBank/DDBJ databases">
        <title>The genome sequence of type strain Labrenzia polysiphoniae KACC 19711.</title>
        <authorList>
            <person name="Liu Y."/>
        </authorList>
    </citation>
    <scope>NUCLEOTIDE SEQUENCE [LARGE SCALE GENOMIC DNA]</scope>
    <source>
        <strain evidence="2 3">KACC 19711</strain>
    </source>
</reference>
<keyword evidence="3" id="KW-1185">Reference proteome</keyword>
<dbReference type="InterPro" id="IPR018551">
    <property type="entry name" value="DUF2007"/>
</dbReference>
<comment type="caution">
    <text evidence="2">The sequence shown here is derived from an EMBL/GenBank/DDBJ whole genome shotgun (WGS) entry which is preliminary data.</text>
</comment>
<dbReference type="Pfam" id="PF09413">
    <property type="entry name" value="DUF2007"/>
    <property type="match status" value="1"/>
</dbReference>
<feature type="domain" description="DUF2007" evidence="1">
    <location>
        <begin position="1"/>
        <end position="65"/>
    </location>
</feature>
<dbReference type="RefSeq" id="WP_192109002.1">
    <property type="nucleotide sequence ID" value="NZ_JACYXJ010000003.1"/>
</dbReference>
<evidence type="ECO:0000313" key="2">
    <source>
        <dbReference type="EMBL" id="MBD8876553.1"/>
    </source>
</evidence>
<dbReference type="Gene3D" id="3.30.70.790">
    <property type="entry name" value="UreE, C-terminal domain"/>
    <property type="match status" value="1"/>
</dbReference>
<dbReference type="InterPro" id="IPR011322">
    <property type="entry name" value="N-reg_PII-like_a/b"/>
</dbReference>
<dbReference type="SUPFAM" id="SSF54913">
    <property type="entry name" value="GlnB-like"/>
    <property type="match status" value="1"/>
</dbReference>
<organism evidence="2 3">
    <name type="scientific">Roseibium polysiphoniae</name>
    <dbReference type="NCBI Taxonomy" id="2571221"/>
    <lineage>
        <taxon>Bacteria</taxon>
        <taxon>Pseudomonadati</taxon>
        <taxon>Pseudomonadota</taxon>
        <taxon>Alphaproteobacteria</taxon>
        <taxon>Hyphomicrobiales</taxon>
        <taxon>Stappiaceae</taxon>
        <taxon>Roseibium</taxon>
    </lineage>
</organism>
<evidence type="ECO:0000259" key="1">
    <source>
        <dbReference type="Pfam" id="PF09413"/>
    </source>
</evidence>
<protein>
    <submittedName>
        <fullName evidence="2">DUF2007 domain-containing protein</fullName>
    </submittedName>
</protein>
<sequence>MEELVRTNDPVLISFLESLLDEAGIKHFVADGNMSVLEGSLGMLPRRVLVDSDQMAMARRLIVDAGLENELRPENNASSR</sequence>
<accession>A0ABR9CAB8</accession>
<proteinExistence type="predicted"/>
<dbReference type="EMBL" id="JACYXJ010000003">
    <property type="protein sequence ID" value="MBD8876553.1"/>
    <property type="molecule type" value="Genomic_DNA"/>
</dbReference>
<name>A0ABR9CAB8_9HYPH</name>
<dbReference type="Proteomes" id="UP000615687">
    <property type="component" value="Unassembled WGS sequence"/>
</dbReference>
<evidence type="ECO:0000313" key="3">
    <source>
        <dbReference type="Proteomes" id="UP000615687"/>
    </source>
</evidence>